<dbReference type="Gene3D" id="3.40.50.150">
    <property type="entry name" value="Vaccinia Virus protein VP39"/>
    <property type="match status" value="3"/>
</dbReference>
<dbReference type="InterPro" id="IPR029063">
    <property type="entry name" value="SAM-dependent_MTases_sf"/>
</dbReference>
<feature type="compositionally biased region" description="Basic and acidic residues" evidence="5">
    <location>
        <begin position="752"/>
        <end position="766"/>
    </location>
</feature>
<feature type="domain" description="Methyltransferase" evidence="6">
    <location>
        <begin position="57"/>
        <end position="144"/>
    </location>
</feature>
<dbReference type="Pfam" id="PF13649">
    <property type="entry name" value="Methyltransf_25"/>
    <property type="match status" value="1"/>
</dbReference>
<organism evidence="7 8">
    <name type="scientific">Apatococcus lobatus</name>
    <dbReference type="NCBI Taxonomy" id="904363"/>
    <lineage>
        <taxon>Eukaryota</taxon>
        <taxon>Viridiplantae</taxon>
        <taxon>Chlorophyta</taxon>
        <taxon>core chlorophytes</taxon>
        <taxon>Trebouxiophyceae</taxon>
        <taxon>Chlorellales</taxon>
        <taxon>Chlorellaceae</taxon>
        <taxon>Apatococcus</taxon>
    </lineage>
</organism>
<evidence type="ECO:0000256" key="5">
    <source>
        <dbReference type="SAM" id="MobiDB-lite"/>
    </source>
</evidence>
<dbReference type="AlphaFoldDB" id="A0AAW1QD18"/>
<feature type="compositionally biased region" description="Basic residues" evidence="5">
    <location>
        <begin position="532"/>
        <end position="545"/>
    </location>
</feature>
<name>A0AAW1QD18_9CHLO</name>
<dbReference type="PANTHER" id="PTHR12176">
    <property type="entry name" value="SAM-DEPENDENT METHYLTRANSFERASE SUPERFAMILY PROTEIN"/>
    <property type="match status" value="1"/>
</dbReference>
<feature type="region of interest" description="Disordered" evidence="5">
    <location>
        <begin position="480"/>
        <end position="570"/>
    </location>
</feature>
<feature type="compositionally biased region" description="Polar residues" evidence="5">
    <location>
        <begin position="501"/>
        <end position="527"/>
    </location>
</feature>
<dbReference type="InterPro" id="IPR051419">
    <property type="entry name" value="Lys/N-term_MeTrsfase_sf"/>
</dbReference>
<evidence type="ECO:0000256" key="1">
    <source>
        <dbReference type="ARBA" id="ARBA00008361"/>
    </source>
</evidence>
<feature type="region of interest" description="Disordered" evidence="5">
    <location>
        <begin position="267"/>
        <end position="295"/>
    </location>
</feature>
<feature type="compositionally biased region" description="Polar residues" evidence="5">
    <location>
        <begin position="480"/>
        <end position="491"/>
    </location>
</feature>
<dbReference type="Proteomes" id="UP001438707">
    <property type="component" value="Unassembled WGS sequence"/>
</dbReference>
<keyword evidence="3" id="KW-0808">Transferase</keyword>
<evidence type="ECO:0000313" key="7">
    <source>
        <dbReference type="EMBL" id="KAK9819283.1"/>
    </source>
</evidence>
<keyword evidence="2" id="KW-0489">Methyltransferase</keyword>
<evidence type="ECO:0000259" key="6">
    <source>
        <dbReference type="Pfam" id="PF13649"/>
    </source>
</evidence>
<dbReference type="GO" id="GO:0008168">
    <property type="term" value="F:methyltransferase activity"/>
    <property type="evidence" value="ECO:0007669"/>
    <property type="project" value="UniProtKB-KW"/>
</dbReference>
<evidence type="ECO:0000256" key="3">
    <source>
        <dbReference type="ARBA" id="ARBA00022679"/>
    </source>
</evidence>
<feature type="region of interest" description="Disordered" evidence="5">
    <location>
        <begin position="685"/>
        <end position="773"/>
    </location>
</feature>
<dbReference type="SUPFAM" id="SSF53335">
    <property type="entry name" value="S-adenosyl-L-methionine-dependent methyltransferases"/>
    <property type="match status" value="3"/>
</dbReference>
<dbReference type="CDD" id="cd02440">
    <property type="entry name" value="AdoMet_MTases"/>
    <property type="match status" value="2"/>
</dbReference>
<dbReference type="GO" id="GO:0032259">
    <property type="term" value="P:methylation"/>
    <property type="evidence" value="ECO:0007669"/>
    <property type="project" value="UniProtKB-KW"/>
</dbReference>
<dbReference type="PANTHER" id="PTHR12176:SF78">
    <property type="entry name" value="EEF1A LYSINE AND N-TERMINAL METHYLTRANSFERASE"/>
    <property type="match status" value="1"/>
</dbReference>
<feature type="compositionally biased region" description="Low complexity" evidence="5">
    <location>
        <begin position="213"/>
        <end position="222"/>
    </location>
</feature>
<comment type="caution">
    <text evidence="7">The sequence shown here is derived from an EMBL/GenBank/DDBJ whole genome shotgun (WGS) entry which is preliminary data.</text>
</comment>
<proteinExistence type="inferred from homology"/>
<evidence type="ECO:0000256" key="2">
    <source>
        <dbReference type="ARBA" id="ARBA00022603"/>
    </source>
</evidence>
<comment type="similarity">
    <text evidence="1">Belongs to the methyltransferase superfamily.</text>
</comment>
<reference evidence="7 8" key="1">
    <citation type="journal article" date="2024" name="Nat. Commun.">
        <title>Phylogenomics reveals the evolutionary origins of lichenization in chlorophyte algae.</title>
        <authorList>
            <person name="Puginier C."/>
            <person name="Libourel C."/>
            <person name="Otte J."/>
            <person name="Skaloud P."/>
            <person name="Haon M."/>
            <person name="Grisel S."/>
            <person name="Petersen M."/>
            <person name="Berrin J.G."/>
            <person name="Delaux P.M."/>
            <person name="Dal Grande F."/>
            <person name="Keller J."/>
        </authorList>
    </citation>
    <scope>NUCLEOTIDE SEQUENCE [LARGE SCALE GENOMIC DNA]</scope>
    <source>
        <strain evidence="7 8">SAG 2145</strain>
    </source>
</reference>
<evidence type="ECO:0000256" key="4">
    <source>
        <dbReference type="ARBA" id="ARBA00023268"/>
    </source>
</evidence>
<evidence type="ECO:0000313" key="8">
    <source>
        <dbReference type="Proteomes" id="UP001438707"/>
    </source>
</evidence>
<dbReference type="InterPro" id="IPR041698">
    <property type="entry name" value="Methyltransf_25"/>
</dbReference>
<keyword evidence="4" id="KW-0511">Multifunctional enzyme</keyword>
<accession>A0AAW1QD18</accession>
<gene>
    <name evidence="7" type="ORF">WJX74_000127</name>
</gene>
<feature type="compositionally biased region" description="Low complexity" evidence="5">
    <location>
        <begin position="714"/>
        <end position="748"/>
    </location>
</feature>
<keyword evidence="8" id="KW-1185">Reference proteome</keyword>
<feature type="region of interest" description="Disordered" evidence="5">
    <location>
        <begin position="213"/>
        <end position="232"/>
    </location>
</feature>
<sequence length="957" mass="101958">MSGSFGSLLPDDFEQFREVTYWDGFFKSRKQKAFEWYGEFQQLRLRLLPLVADGRSVLMAGCGNSDLSANLYDAGCQNITNIDFSKICIREMMTKNLRHRPHMKWLVMDMTATKFGDGSFDVVLDKGGLDALMGEDTEGANQTGSRFLAEVARLVSHNGGLYVCVSLAQPHVLRKLLASFGEGWRVEVYEVPPSMDMLSSPLQPFLFLVHQTAPPSSTASPPGNGLSDGLSNAEPIKHELQECPTAVNAEQLSDILQILREENAARSLGLRNQQPQPALPGAQDRDADDNYDSLHPGQRITVELPLVPHELSAPSSHNSGRFSATVMDVEGPLATSAAQQCAVFLVPQGREHEWLFLQPEGQAEVAASCQAKRLIIVSCKRGQTYGTTLDVQQELSPMVLELAPASCRGVERSIPIMTTDDGIGSRMAVAAVTSALSGLIQVEDVTLKAQEGSPQTFRRMVFASTPNLIQSEAYLVPQISHSQPAPSNHSGEANVDGAPNGSYSSRTSVAASGASSLPGKFSQQPQAANGKAKSRKNSKLKKKVQRSPAAAAEAEAADTQRPEPSHAANGGALMLDTSRLACAYHHQILVSLALIGDSICMPKQGSQQWPRALVIGVGGGSLPLFLARHMGFQVDAVELDPVVLDLAQQHFAFGHTASLQGRVADGLDVIYRKAQAVAAGDHQGQAAASHEAGTAQLRPSVAQSCTDAYQAETAAGPASSSPAPDHSAADDTAGTRVDSSSVPSSSVVTAAAEHRAHATQSSDHDSSTVVTSTGTVDMSEAKSAYQAGCNGRAAQAEQVNDAEKLHLIVVDASSGDASLAMTCPPAAFVEQGFLRHAAACLRPEGVLAINFVTRSRDALVAAYQTLQEVFPAVYTVSAEDDVNFVMLATGRLQPQQQRTPKQHAAYVSTLQKQWSKLAAAASDRHKLAASYNGDIHAAMAADIEDAIERSSLDFNVP</sequence>
<dbReference type="EMBL" id="JALJOS010000048">
    <property type="protein sequence ID" value="KAK9819283.1"/>
    <property type="molecule type" value="Genomic_DNA"/>
</dbReference>
<protein>
    <recommendedName>
        <fullName evidence="6">Methyltransferase domain-containing protein</fullName>
    </recommendedName>
</protein>